<dbReference type="InterPro" id="IPR003105">
    <property type="entry name" value="SRA_YDG"/>
</dbReference>
<dbReference type="GO" id="GO:0016567">
    <property type="term" value="P:protein ubiquitination"/>
    <property type="evidence" value="ECO:0007669"/>
    <property type="project" value="TreeGrafter"/>
</dbReference>
<gene>
    <name evidence="18" type="ORF">DCAR_0206473</name>
</gene>
<reference evidence="18" key="1">
    <citation type="journal article" date="2016" name="Nat. Genet.">
        <title>A high-quality carrot genome assembly provides new insights into carotenoid accumulation and asterid genome evolution.</title>
        <authorList>
            <person name="Iorizzo M."/>
            <person name="Ellison S."/>
            <person name="Senalik D."/>
            <person name="Zeng P."/>
            <person name="Satapoomin P."/>
            <person name="Huang J."/>
            <person name="Bowman M."/>
            <person name="Iovene M."/>
            <person name="Sanseverino W."/>
            <person name="Cavagnaro P."/>
            <person name="Yildiz M."/>
            <person name="Macko-Podgorni A."/>
            <person name="Moranska E."/>
            <person name="Grzebelus E."/>
            <person name="Grzebelus D."/>
            <person name="Ashrafi H."/>
            <person name="Zheng Z."/>
            <person name="Cheng S."/>
            <person name="Spooner D."/>
            <person name="Van Deynze A."/>
            <person name="Simon P."/>
        </authorList>
    </citation>
    <scope>NUCLEOTIDE SEQUENCE</scope>
    <source>
        <tissue evidence="18">Leaf</tissue>
    </source>
</reference>
<feature type="compositionally biased region" description="Acidic residues" evidence="14">
    <location>
        <begin position="619"/>
        <end position="629"/>
    </location>
</feature>
<dbReference type="InterPro" id="IPR001965">
    <property type="entry name" value="Znf_PHD"/>
</dbReference>
<feature type="domain" description="YDG" evidence="17">
    <location>
        <begin position="255"/>
        <end position="403"/>
    </location>
</feature>
<proteinExistence type="predicted"/>
<dbReference type="InterPro" id="IPR045134">
    <property type="entry name" value="UHRF1/2-like"/>
</dbReference>
<keyword evidence="11 13" id="KW-0539">Nucleus</keyword>
<dbReference type="FunFam" id="2.30.280.10:FF:000002">
    <property type="entry name" value="E3 ubiquitin-protein ligase ORTHRUS 2"/>
    <property type="match status" value="1"/>
</dbReference>
<comment type="subcellular location">
    <subcellularLocation>
        <location evidence="13">Nucleus</location>
    </subcellularLocation>
</comment>
<evidence type="ECO:0000313" key="19">
    <source>
        <dbReference type="Proteomes" id="UP000077755"/>
    </source>
</evidence>
<evidence type="ECO:0000259" key="16">
    <source>
        <dbReference type="PROSITE" id="PS50089"/>
    </source>
</evidence>
<feature type="region of interest" description="Disordered" evidence="14">
    <location>
        <begin position="94"/>
        <end position="113"/>
    </location>
</feature>
<dbReference type="PROSITE" id="PS50089">
    <property type="entry name" value="ZF_RING_2"/>
    <property type="match status" value="2"/>
</dbReference>
<evidence type="ECO:0000256" key="2">
    <source>
        <dbReference type="ARBA" id="ARBA00004906"/>
    </source>
</evidence>
<dbReference type="SMART" id="SM00466">
    <property type="entry name" value="SRA"/>
    <property type="match status" value="1"/>
</dbReference>
<dbReference type="InterPro" id="IPR047498">
    <property type="entry name" value="RING-HC_ORTHRUS_rpt1"/>
</dbReference>
<evidence type="ECO:0000256" key="3">
    <source>
        <dbReference type="ARBA" id="ARBA00012483"/>
    </source>
</evidence>
<dbReference type="InterPro" id="IPR019787">
    <property type="entry name" value="Znf_PHD-finger"/>
</dbReference>
<dbReference type="GO" id="GO:0061630">
    <property type="term" value="F:ubiquitin protein ligase activity"/>
    <property type="evidence" value="ECO:0007669"/>
    <property type="project" value="UniProtKB-EC"/>
</dbReference>
<dbReference type="Gene3D" id="2.30.280.10">
    <property type="entry name" value="SRA-YDG"/>
    <property type="match status" value="1"/>
</dbReference>
<evidence type="ECO:0000256" key="1">
    <source>
        <dbReference type="ARBA" id="ARBA00000900"/>
    </source>
</evidence>
<comment type="catalytic activity">
    <reaction evidence="1">
        <text>S-ubiquitinyl-[E2 ubiquitin-conjugating enzyme]-L-cysteine + [acceptor protein]-L-lysine = [E2 ubiquitin-conjugating enzyme]-L-cysteine + N(6)-ubiquitinyl-[acceptor protein]-L-lysine.</text>
        <dbReference type="EC" id="2.3.2.27"/>
    </reaction>
</comment>
<dbReference type="PANTHER" id="PTHR14140:SF27">
    <property type="entry name" value="OS04G0289800 PROTEIN"/>
    <property type="match status" value="1"/>
</dbReference>
<evidence type="ECO:0000256" key="12">
    <source>
        <dbReference type="PROSITE-ProRule" id="PRU00175"/>
    </source>
</evidence>
<feature type="domain" description="RING-type" evidence="16">
    <location>
        <begin position="127"/>
        <end position="166"/>
    </location>
</feature>
<evidence type="ECO:0000256" key="9">
    <source>
        <dbReference type="ARBA" id="ARBA00022853"/>
    </source>
</evidence>
<keyword evidence="4" id="KW-0808">Transferase</keyword>
<keyword evidence="10" id="KW-0238">DNA-binding</keyword>
<dbReference type="SMART" id="SM00249">
    <property type="entry name" value="PHD"/>
    <property type="match status" value="1"/>
</dbReference>
<evidence type="ECO:0000256" key="13">
    <source>
        <dbReference type="PROSITE-ProRule" id="PRU00358"/>
    </source>
</evidence>
<keyword evidence="8" id="KW-0862">Zinc</keyword>
<evidence type="ECO:0000256" key="10">
    <source>
        <dbReference type="ARBA" id="ARBA00023125"/>
    </source>
</evidence>
<dbReference type="GO" id="GO:0008270">
    <property type="term" value="F:zinc ion binding"/>
    <property type="evidence" value="ECO:0007669"/>
    <property type="project" value="UniProtKB-KW"/>
</dbReference>
<dbReference type="InterPro" id="IPR019786">
    <property type="entry name" value="Zinc_finger_PHD-type_CS"/>
</dbReference>
<dbReference type="PROSITE" id="PS50016">
    <property type="entry name" value="ZF_PHD_2"/>
    <property type="match status" value="1"/>
</dbReference>
<feature type="domain" description="PHD-type" evidence="15">
    <location>
        <begin position="10"/>
        <end position="60"/>
    </location>
</feature>
<dbReference type="Pfam" id="PF00097">
    <property type="entry name" value="zf-C3HC4"/>
    <property type="match status" value="1"/>
</dbReference>
<dbReference type="InterPro" id="IPR015947">
    <property type="entry name" value="PUA-like_sf"/>
</dbReference>
<dbReference type="PROSITE" id="PS01359">
    <property type="entry name" value="ZF_PHD_1"/>
    <property type="match status" value="1"/>
</dbReference>
<dbReference type="InterPro" id="IPR013083">
    <property type="entry name" value="Znf_RING/FYVE/PHD"/>
</dbReference>
<dbReference type="InterPro" id="IPR018957">
    <property type="entry name" value="Znf_C3HC4_RING-type"/>
</dbReference>
<dbReference type="CDD" id="cd23138">
    <property type="entry name" value="RING-HC_ORTHRUS_rpt1"/>
    <property type="match status" value="1"/>
</dbReference>
<evidence type="ECO:0000256" key="6">
    <source>
        <dbReference type="ARBA" id="ARBA00022771"/>
    </source>
</evidence>
<dbReference type="GO" id="GO:0044027">
    <property type="term" value="P:negative regulation of gene expression via chromosomal CpG island methylation"/>
    <property type="evidence" value="ECO:0007669"/>
    <property type="project" value="TreeGrafter"/>
</dbReference>
<keyword evidence="19" id="KW-1185">Reference proteome</keyword>
<evidence type="ECO:0000256" key="8">
    <source>
        <dbReference type="ARBA" id="ARBA00022833"/>
    </source>
</evidence>
<dbReference type="PROSITE" id="PS00518">
    <property type="entry name" value="ZF_RING_1"/>
    <property type="match status" value="1"/>
</dbReference>
<evidence type="ECO:0000256" key="14">
    <source>
        <dbReference type="SAM" id="MobiDB-lite"/>
    </source>
</evidence>
<evidence type="ECO:0000313" key="18">
    <source>
        <dbReference type="EMBL" id="WOG87250.1"/>
    </source>
</evidence>
<protein>
    <recommendedName>
        <fullName evidence="3">RING-type E3 ubiquitin transferase</fullName>
        <ecNumber evidence="3">2.3.2.27</ecNumber>
    </recommendedName>
</protein>
<dbReference type="GO" id="GO:0003677">
    <property type="term" value="F:DNA binding"/>
    <property type="evidence" value="ECO:0007669"/>
    <property type="project" value="UniProtKB-KW"/>
</dbReference>
<evidence type="ECO:0000259" key="17">
    <source>
        <dbReference type="PROSITE" id="PS51015"/>
    </source>
</evidence>
<dbReference type="InterPro" id="IPR011011">
    <property type="entry name" value="Znf_FYVE_PHD"/>
</dbReference>
<dbReference type="FunFam" id="3.30.40.10:FF:000665">
    <property type="entry name" value="Predicted protein"/>
    <property type="match status" value="1"/>
</dbReference>
<dbReference type="AlphaFoldDB" id="A0AAF0WFS7"/>
<dbReference type="InterPro" id="IPR001841">
    <property type="entry name" value="Znf_RING"/>
</dbReference>
<evidence type="ECO:0000256" key="11">
    <source>
        <dbReference type="ARBA" id="ARBA00023242"/>
    </source>
</evidence>
<name>A0AAF0WFS7_DAUCS</name>
<dbReference type="PANTHER" id="PTHR14140">
    <property type="entry name" value="E3 UBIQUITIN-PROTEIN LIGASE UHRF-RELATED"/>
    <property type="match status" value="1"/>
</dbReference>
<keyword evidence="5" id="KW-0479">Metal-binding</keyword>
<dbReference type="SUPFAM" id="SSF88697">
    <property type="entry name" value="PUA domain-like"/>
    <property type="match status" value="1"/>
</dbReference>
<dbReference type="Pfam" id="PF13445">
    <property type="entry name" value="zf-RING_UBOX"/>
    <property type="match status" value="1"/>
</dbReference>
<reference evidence="18" key="2">
    <citation type="submission" date="2022-03" db="EMBL/GenBank/DDBJ databases">
        <title>Draft title - Genomic analysis of global carrot germplasm unveils the trajectory of domestication and the origin of high carotenoid orange carrot.</title>
        <authorList>
            <person name="Iorizzo M."/>
            <person name="Ellison S."/>
            <person name="Senalik D."/>
            <person name="Macko-Podgorni A."/>
            <person name="Grzebelus D."/>
            <person name="Bostan H."/>
            <person name="Rolling W."/>
            <person name="Curaba J."/>
            <person name="Simon P."/>
        </authorList>
    </citation>
    <scope>NUCLEOTIDE SEQUENCE</scope>
    <source>
        <tissue evidence="18">Leaf</tissue>
    </source>
</reference>
<dbReference type="Gene3D" id="3.30.40.10">
    <property type="entry name" value="Zinc/RING finger domain, C3HC4 (zinc finger)"/>
    <property type="match status" value="3"/>
</dbReference>
<dbReference type="EMBL" id="CP093344">
    <property type="protein sequence ID" value="WOG87250.1"/>
    <property type="molecule type" value="Genomic_DNA"/>
</dbReference>
<evidence type="ECO:0000259" key="15">
    <source>
        <dbReference type="PROSITE" id="PS50016"/>
    </source>
</evidence>
<feature type="domain" description="RING-type" evidence="16">
    <location>
        <begin position="499"/>
        <end position="555"/>
    </location>
</feature>
<dbReference type="PROSITE" id="PS51015">
    <property type="entry name" value="YDG"/>
    <property type="match status" value="1"/>
</dbReference>
<evidence type="ECO:0000256" key="5">
    <source>
        <dbReference type="ARBA" id="ARBA00022723"/>
    </source>
</evidence>
<dbReference type="InterPro" id="IPR036987">
    <property type="entry name" value="SRA-YDG_sf"/>
</dbReference>
<accession>A0AAF0WFS7</accession>
<dbReference type="InterPro" id="IPR027370">
    <property type="entry name" value="Znf-RING_euk"/>
</dbReference>
<dbReference type="Proteomes" id="UP000077755">
    <property type="component" value="Chromosome 2"/>
</dbReference>
<feature type="region of interest" description="Disordered" evidence="14">
    <location>
        <begin position="581"/>
        <end position="677"/>
    </location>
</feature>
<sequence length="677" mass="75520">MAQQLPCDNDGICLICKTTPSSDQTLTCNTCVTPWHIACLAINAQSSSSNLWECPDCTTLVDAGAPAAGEKSELVAAIQAIEADATLTEKQKARKRQELLSGKEAPANEKEGERNEVADMINSNFKCCVCIQLPERPVTTPCGHNFCLSCFQKWTRQGKNTCIKCRFSIPAKMASQPRINSALVAAIRMARMSMASSTGGQLKISHFVHNQCRPDRAYTTDRAKKSGMANAASGRIFVTTPCDHFGPITAEYDPVRNRGVLVGESWDLRMDCRQWGIHYPPVSGIAGQAKYGAQSVVLSGGYEDDEDHGEWFLYTGSGGRDLSGNKRTNKDQSFDQQFESYNESLRFSCKKGYPVRVVRSHKEKRSSYAPETGLRYDGVYRIEKCWRKVGKQGFKVCRYLFVRCDNEPAPWTSDEHGDRPRPLPTVKELKPAVDIFERNESPSWDFDVEDNLWKWKKSPPVSQKPVRDGKPEDIQNARIAIRKAEKTASKDKLLKEFSCLLCKNVMTLPLTTPCAHNFCKSCLEGKFAGQSFMIERSRGGRTLRSQKNTMTCPACPTDISEFLQNAQINRELMDLIEKLQESSKEEADAPVEFPAASSEDPVKENESPNPQVEAKTVEENPEASSEDPDKENGLSNSEAEAKIVEDKKRKEANAKPPPKNKKRKVNNDNLLKDENAS</sequence>
<dbReference type="SMART" id="SM00184">
    <property type="entry name" value="RING"/>
    <property type="match status" value="3"/>
</dbReference>
<dbReference type="Pfam" id="PF02182">
    <property type="entry name" value="SAD_SRA"/>
    <property type="match status" value="1"/>
</dbReference>
<evidence type="ECO:0000256" key="7">
    <source>
        <dbReference type="ARBA" id="ARBA00022786"/>
    </source>
</evidence>
<dbReference type="InterPro" id="IPR017907">
    <property type="entry name" value="Znf_RING_CS"/>
</dbReference>
<comment type="pathway">
    <text evidence="2">Protein modification; protein ubiquitination.</text>
</comment>
<dbReference type="SUPFAM" id="SSF57903">
    <property type="entry name" value="FYVE/PHD zinc finger"/>
    <property type="match status" value="1"/>
</dbReference>
<dbReference type="SUPFAM" id="SSF57850">
    <property type="entry name" value="RING/U-box"/>
    <property type="match status" value="2"/>
</dbReference>
<evidence type="ECO:0000256" key="4">
    <source>
        <dbReference type="ARBA" id="ARBA00022679"/>
    </source>
</evidence>
<keyword evidence="6 12" id="KW-0863">Zinc-finger</keyword>
<dbReference type="GO" id="GO:0005634">
    <property type="term" value="C:nucleus"/>
    <property type="evidence" value="ECO:0007669"/>
    <property type="project" value="UniProtKB-SubCell"/>
</dbReference>
<keyword evidence="7" id="KW-0833">Ubl conjugation pathway</keyword>
<feature type="compositionally biased region" description="Basic and acidic residues" evidence="14">
    <location>
        <begin position="639"/>
        <end position="653"/>
    </location>
</feature>
<dbReference type="EC" id="2.3.2.27" evidence="3"/>
<keyword evidence="9" id="KW-0156">Chromatin regulator</keyword>
<organism evidence="18 19">
    <name type="scientific">Daucus carota subsp. sativus</name>
    <name type="common">Carrot</name>
    <dbReference type="NCBI Taxonomy" id="79200"/>
    <lineage>
        <taxon>Eukaryota</taxon>
        <taxon>Viridiplantae</taxon>
        <taxon>Streptophyta</taxon>
        <taxon>Embryophyta</taxon>
        <taxon>Tracheophyta</taxon>
        <taxon>Spermatophyta</taxon>
        <taxon>Magnoliopsida</taxon>
        <taxon>eudicotyledons</taxon>
        <taxon>Gunneridae</taxon>
        <taxon>Pentapetalae</taxon>
        <taxon>asterids</taxon>
        <taxon>campanulids</taxon>
        <taxon>Apiales</taxon>
        <taxon>Apiaceae</taxon>
        <taxon>Apioideae</taxon>
        <taxon>Scandiceae</taxon>
        <taxon>Daucinae</taxon>
        <taxon>Daucus</taxon>
        <taxon>Daucus sect. Daucus</taxon>
    </lineage>
</organism>
<dbReference type="KEGG" id="dcr:108206563"/>